<organism evidence="1 2">
    <name type="scientific">Pyropia yezoensis</name>
    <name type="common">Susabi-nori</name>
    <name type="synonym">Porphyra yezoensis</name>
    <dbReference type="NCBI Taxonomy" id="2788"/>
    <lineage>
        <taxon>Eukaryota</taxon>
        <taxon>Rhodophyta</taxon>
        <taxon>Bangiophyceae</taxon>
        <taxon>Bangiales</taxon>
        <taxon>Bangiaceae</taxon>
        <taxon>Pyropia</taxon>
    </lineage>
</organism>
<sequence length="252" mass="26677">MLPPRPPQPAAAMAGGTRARGRPRRAAPRLGVRRAQRRALRRGAAPPTASDPPPAAQRVSHARPGGVAARPLPDPVANQVETRRRSEAAGGGRGASTAATARARAPSPSLRPRPARAAAAHRAPRRRPAVSARRGSSPPPHPPPPPFRLPLHHRWPPLCQRLWLLENALWACRWGAPTRTRRRPPAAPPRRLPAAANGGCAPAGRWRPPAPPAWPRPPAVADAVAAATGRGGVAAGFAQVCDQKEKREKSSK</sequence>
<reference evidence="1" key="1">
    <citation type="submission" date="2019-11" db="EMBL/GenBank/DDBJ databases">
        <title>Nori genome reveals adaptations in red seaweeds to the harsh intertidal environment.</title>
        <authorList>
            <person name="Wang D."/>
            <person name="Mao Y."/>
        </authorList>
    </citation>
    <scope>NUCLEOTIDE SEQUENCE</scope>
    <source>
        <tissue evidence="1">Gametophyte</tissue>
    </source>
</reference>
<gene>
    <name evidence="1" type="ORF">I4F81_005525</name>
</gene>
<keyword evidence="2" id="KW-1185">Reference proteome</keyword>
<protein>
    <submittedName>
        <fullName evidence="1">Uncharacterized protein</fullName>
    </submittedName>
</protein>
<evidence type="ECO:0000313" key="2">
    <source>
        <dbReference type="Proteomes" id="UP000798662"/>
    </source>
</evidence>
<dbReference type="EMBL" id="CM020619">
    <property type="protein sequence ID" value="KAK1862959.1"/>
    <property type="molecule type" value="Genomic_DNA"/>
</dbReference>
<comment type="caution">
    <text evidence="1">The sequence shown here is derived from an EMBL/GenBank/DDBJ whole genome shotgun (WGS) entry which is preliminary data.</text>
</comment>
<accession>A0ACC3BZ29</accession>
<name>A0ACC3BZ29_PYRYE</name>
<proteinExistence type="predicted"/>
<dbReference type="Proteomes" id="UP000798662">
    <property type="component" value="Chromosome 2"/>
</dbReference>
<evidence type="ECO:0000313" key="1">
    <source>
        <dbReference type="EMBL" id="KAK1862959.1"/>
    </source>
</evidence>